<dbReference type="Proteomes" id="UP000683925">
    <property type="component" value="Unassembled WGS sequence"/>
</dbReference>
<dbReference type="PROSITE" id="PS00018">
    <property type="entry name" value="EF_HAND_1"/>
    <property type="match status" value="4"/>
</dbReference>
<dbReference type="GO" id="GO:0005509">
    <property type="term" value="F:calcium ion binding"/>
    <property type="evidence" value="ECO:0007669"/>
    <property type="project" value="InterPro"/>
</dbReference>
<feature type="domain" description="PPM-type phosphatase" evidence="15">
    <location>
        <begin position="526"/>
        <end position="782"/>
    </location>
</feature>
<dbReference type="InterPro" id="IPR000719">
    <property type="entry name" value="Prot_kinase_dom"/>
</dbReference>
<evidence type="ECO:0000256" key="11">
    <source>
        <dbReference type="RuleBase" id="RU003465"/>
    </source>
</evidence>
<evidence type="ECO:0000256" key="10">
    <source>
        <dbReference type="PROSITE-ProRule" id="PRU10141"/>
    </source>
</evidence>
<dbReference type="EMBL" id="CAJJDP010000176">
    <property type="protein sequence ID" value="CAD8214255.1"/>
    <property type="molecule type" value="Genomic_DNA"/>
</dbReference>
<feature type="binding site" evidence="10">
    <location>
        <position position="37"/>
    </location>
    <ligand>
        <name>ATP</name>
        <dbReference type="ChEBI" id="CHEBI:30616"/>
    </ligand>
</feature>
<dbReference type="Pfam" id="PF00481">
    <property type="entry name" value="PP2C"/>
    <property type="match status" value="1"/>
</dbReference>
<reference evidence="16" key="1">
    <citation type="submission" date="2021-01" db="EMBL/GenBank/DDBJ databases">
        <authorList>
            <consortium name="Genoscope - CEA"/>
            <person name="William W."/>
        </authorList>
    </citation>
    <scope>NUCLEOTIDE SEQUENCE</scope>
</reference>
<sequence>MKRYHRISLIGQGSFGKVYKVKNQANELRALKIIAKKDFTDQNEIENMKKLDHPNIMAVYEIAQDENCYYIVSQLCEGIELFDEIHKRIKQHQIFSEEEVRYIFKQILSAIAYAHEKNIMHRDIKPENILIDPTDQHIKIIDWGLSKDMTNIVSIKQKIGTIDYAAPEVLQEKEYDQKCDLWSCGVILYILLSGEVPFPGDNTGEIEKKIVSSKINLKQKVWKTISDDAQNLLKNLLEPDPTKRFSAQQALQSEWIQKQSKSVTKEVSSQEMQYRLQKLSRFCCESKMVQATFHLMIQQNLTQEKYKQLRQTFQELDKNGDGKLSMEELKAYCSDDIDVEDLFNRVDTDKNGYIEFTEFLTAAVDMKKLASHDHLKEAFSLLDQNGDGFLEIDEIKKIFNGKIQVQDENQWDQLLQEMDKNSDGKISLEEYQEAISKFIDNNQPSSNLASQNPNPEPEPNITKKVKLTESTYQLRNRLITQKLNQIAQVLRRELPLTQTVMASIIFISYSREYYDYFDVIKIDNITYGEVSAKRCGRITMEDRFQAIADFDGKQQQFYFGVFDGHGGSYVAKLLREQLHSHLKNNKFFNIDIEQAILESFNQMNIDILKQQHLLMKDGGSTALCVINVGKELFVINVGDSACVLIDKDFQITKLNQEHKPDRLDESKRITDNNGFVLTIKNQARINGELAVSRSFGDPKYIEHGLTAIPEITKLQLNENSKYLILATDGFWDVITNQILQKLLINWDNFKEKEGLSQYLLESALKQQTNYKKDNMTIIIIDLIIYFNKLQ</sequence>
<dbReference type="GO" id="GO:0005524">
    <property type="term" value="F:ATP binding"/>
    <property type="evidence" value="ECO:0007669"/>
    <property type="project" value="UniProtKB-UniRule"/>
</dbReference>
<dbReference type="InterPro" id="IPR017441">
    <property type="entry name" value="Protein_kinase_ATP_BS"/>
</dbReference>
<dbReference type="FunFam" id="1.10.510.10:FF:000571">
    <property type="entry name" value="Maternal embryonic leucine zipper kinase"/>
    <property type="match status" value="1"/>
</dbReference>
<feature type="compositionally biased region" description="Polar residues" evidence="12">
    <location>
        <begin position="441"/>
        <end position="453"/>
    </location>
</feature>
<dbReference type="PROSITE" id="PS00107">
    <property type="entry name" value="PROTEIN_KINASE_ATP"/>
    <property type="match status" value="1"/>
</dbReference>
<comment type="subunit">
    <text evidence="3">Monomer.</text>
</comment>
<evidence type="ECO:0008006" key="18">
    <source>
        <dbReference type="Google" id="ProtNLM"/>
    </source>
</evidence>
<dbReference type="SMART" id="SM00332">
    <property type="entry name" value="PP2Cc"/>
    <property type="match status" value="1"/>
</dbReference>
<comment type="similarity">
    <text evidence="11">Belongs to the PP2C family.</text>
</comment>
<dbReference type="InterPro" id="IPR018247">
    <property type="entry name" value="EF_Hand_1_Ca_BS"/>
</dbReference>
<feature type="domain" description="EF-hand" evidence="14">
    <location>
        <begin position="304"/>
        <end position="339"/>
    </location>
</feature>
<dbReference type="PROSITE" id="PS51746">
    <property type="entry name" value="PPM_2"/>
    <property type="match status" value="1"/>
</dbReference>
<feature type="domain" description="EF-hand" evidence="14">
    <location>
        <begin position="340"/>
        <end position="369"/>
    </location>
</feature>
<evidence type="ECO:0000256" key="3">
    <source>
        <dbReference type="ARBA" id="ARBA00011245"/>
    </source>
</evidence>
<dbReference type="InterPro" id="IPR001932">
    <property type="entry name" value="PPM-type_phosphatase-like_dom"/>
</dbReference>
<feature type="region of interest" description="Disordered" evidence="12">
    <location>
        <begin position="441"/>
        <end position="461"/>
    </location>
</feature>
<feature type="domain" description="Protein kinase" evidence="13">
    <location>
        <begin position="4"/>
        <end position="256"/>
    </location>
</feature>
<organism evidence="16 17">
    <name type="scientific">Paramecium octaurelia</name>
    <dbReference type="NCBI Taxonomy" id="43137"/>
    <lineage>
        <taxon>Eukaryota</taxon>
        <taxon>Sar</taxon>
        <taxon>Alveolata</taxon>
        <taxon>Ciliophora</taxon>
        <taxon>Intramacronucleata</taxon>
        <taxon>Oligohymenophorea</taxon>
        <taxon>Peniculida</taxon>
        <taxon>Parameciidae</taxon>
        <taxon>Paramecium</taxon>
    </lineage>
</organism>
<evidence type="ECO:0000313" key="16">
    <source>
        <dbReference type="EMBL" id="CAD8214255.1"/>
    </source>
</evidence>
<dbReference type="CDD" id="cd00143">
    <property type="entry name" value="PP2Cc"/>
    <property type="match status" value="1"/>
</dbReference>
<proteinExistence type="inferred from homology"/>
<dbReference type="InterPro" id="IPR050205">
    <property type="entry name" value="CDPK_Ser/Thr_kinases"/>
</dbReference>
<protein>
    <recommendedName>
        <fullName evidence="18">Calcium-dependent protein kinase</fullName>
    </recommendedName>
</protein>
<accession>A0A8S1YJ34</accession>
<evidence type="ECO:0000256" key="2">
    <source>
        <dbReference type="ARBA" id="ARBA00004170"/>
    </source>
</evidence>
<evidence type="ECO:0000313" key="17">
    <source>
        <dbReference type="Proteomes" id="UP000683925"/>
    </source>
</evidence>
<keyword evidence="11" id="KW-0378">Hydrolase</keyword>
<dbReference type="CDD" id="cd00051">
    <property type="entry name" value="EFh"/>
    <property type="match status" value="1"/>
</dbReference>
<dbReference type="PROSITE" id="PS01032">
    <property type="entry name" value="PPM_1"/>
    <property type="match status" value="1"/>
</dbReference>
<dbReference type="PROSITE" id="PS50011">
    <property type="entry name" value="PROTEIN_KINASE_DOM"/>
    <property type="match status" value="1"/>
</dbReference>
<comment type="caution">
    <text evidence="16">The sequence shown here is derived from an EMBL/GenBank/DDBJ whole genome shotgun (WGS) entry which is preliminary data.</text>
</comment>
<dbReference type="GO" id="GO:0016020">
    <property type="term" value="C:membrane"/>
    <property type="evidence" value="ECO:0007669"/>
    <property type="project" value="UniProtKB-SubCell"/>
</dbReference>
<gene>
    <name evidence="16" type="ORF">POCTA_138.1.T1720024</name>
</gene>
<dbReference type="InterPro" id="IPR008271">
    <property type="entry name" value="Ser/Thr_kinase_AS"/>
</dbReference>
<dbReference type="OMA" id="MLKFGNP"/>
<dbReference type="CDD" id="cd05117">
    <property type="entry name" value="STKc_CAMK"/>
    <property type="match status" value="1"/>
</dbReference>
<evidence type="ECO:0000256" key="4">
    <source>
        <dbReference type="ARBA" id="ARBA00022527"/>
    </source>
</evidence>
<keyword evidence="11" id="KW-0904">Protein phosphatase</keyword>
<evidence type="ECO:0000259" key="14">
    <source>
        <dbReference type="PROSITE" id="PS50222"/>
    </source>
</evidence>
<keyword evidence="5" id="KW-0808">Transferase</keyword>
<evidence type="ECO:0000256" key="5">
    <source>
        <dbReference type="ARBA" id="ARBA00022679"/>
    </source>
</evidence>
<feature type="domain" description="EF-hand" evidence="14">
    <location>
        <begin position="406"/>
        <end position="441"/>
    </location>
</feature>
<comment type="similarity">
    <text evidence="9">Belongs to the protein kinase superfamily. Ser/Thr protein kinase family. CDPK subfamily.</text>
</comment>
<evidence type="ECO:0000256" key="7">
    <source>
        <dbReference type="ARBA" id="ARBA00022777"/>
    </source>
</evidence>
<dbReference type="PANTHER" id="PTHR24349">
    <property type="entry name" value="SERINE/THREONINE-PROTEIN KINASE"/>
    <property type="match status" value="1"/>
</dbReference>
<dbReference type="FunFam" id="1.10.238.10:FF:000632">
    <property type="entry name" value="Uncharacterized protein"/>
    <property type="match status" value="1"/>
</dbReference>
<dbReference type="Pfam" id="PF13499">
    <property type="entry name" value="EF-hand_7"/>
    <property type="match status" value="2"/>
</dbReference>
<dbReference type="SMART" id="SM00054">
    <property type="entry name" value="EFh"/>
    <property type="match status" value="4"/>
</dbReference>
<dbReference type="InterPro" id="IPR002048">
    <property type="entry name" value="EF_hand_dom"/>
</dbReference>
<evidence type="ECO:0000256" key="1">
    <source>
        <dbReference type="ARBA" id="ARBA00001946"/>
    </source>
</evidence>
<dbReference type="InterPro" id="IPR000222">
    <property type="entry name" value="PP2C_BS"/>
</dbReference>
<evidence type="ECO:0000256" key="6">
    <source>
        <dbReference type="ARBA" id="ARBA00022741"/>
    </source>
</evidence>
<keyword evidence="6 10" id="KW-0547">Nucleotide-binding</keyword>
<dbReference type="GO" id="GO:0004721">
    <property type="term" value="F:phosphoprotein phosphatase activity"/>
    <property type="evidence" value="ECO:0007669"/>
    <property type="project" value="UniProtKB-KW"/>
</dbReference>
<evidence type="ECO:0000259" key="15">
    <source>
        <dbReference type="PROSITE" id="PS51746"/>
    </source>
</evidence>
<name>A0A8S1YJ34_PAROT</name>
<comment type="cofactor">
    <cofactor evidence="1">
        <name>Mg(2+)</name>
        <dbReference type="ChEBI" id="CHEBI:18420"/>
    </cofactor>
</comment>
<keyword evidence="7" id="KW-0418">Kinase</keyword>
<dbReference type="PROSITE" id="PS50222">
    <property type="entry name" value="EF_HAND_2"/>
    <property type="match status" value="4"/>
</dbReference>
<evidence type="ECO:0000256" key="12">
    <source>
        <dbReference type="SAM" id="MobiDB-lite"/>
    </source>
</evidence>
<keyword evidence="8 10" id="KW-0067">ATP-binding</keyword>
<dbReference type="SMART" id="SM00331">
    <property type="entry name" value="PP2C_SIG"/>
    <property type="match status" value="1"/>
</dbReference>
<feature type="domain" description="EF-hand" evidence="14">
    <location>
        <begin position="370"/>
        <end position="405"/>
    </location>
</feature>
<dbReference type="AlphaFoldDB" id="A0A8S1YJ34"/>
<comment type="subcellular location">
    <subcellularLocation>
        <location evidence="2">Membrane</location>
        <topology evidence="2">Peripheral membrane protein</topology>
    </subcellularLocation>
</comment>
<evidence type="ECO:0000259" key="13">
    <source>
        <dbReference type="PROSITE" id="PS50011"/>
    </source>
</evidence>
<evidence type="ECO:0000256" key="9">
    <source>
        <dbReference type="ARBA" id="ARBA00024334"/>
    </source>
</evidence>
<dbReference type="SMART" id="SM00220">
    <property type="entry name" value="S_TKc"/>
    <property type="match status" value="1"/>
</dbReference>
<evidence type="ECO:0000256" key="8">
    <source>
        <dbReference type="ARBA" id="ARBA00022840"/>
    </source>
</evidence>
<dbReference type="GO" id="GO:0004674">
    <property type="term" value="F:protein serine/threonine kinase activity"/>
    <property type="evidence" value="ECO:0007669"/>
    <property type="project" value="UniProtKB-KW"/>
</dbReference>
<dbReference type="FunFam" id="3.60.40.10:FF:000042">
    <property type="entry name" value="Protein phosphatase domain containing protein"/>
    <property type="match status" value="1"/>
</dbReference>
<dbReference type="OrthoDB" id="291789at2759"/>
<dbReference type="Pfam" id="PF00069">
    <property type="entry name" value="Pkinase"/>
    <property type="match status" value="1"/>
</dbReference>
<keyword evidence="17" id="KW-1185">Reference proteome</keyword>
<dbReference type="PROSITE" id="PS00108">
    <property type="entry name" value="PROTEIN_KINASE_ST"/>
    <property type="match status" value="1"/>
</dbReference>
<keyword evidence="4" id="KW-0723">Serine/threonine-protein kinase</keyword>